<dbReference type="NCBIfam" id="TIGR00069">
    <property type="entry name" value="hisD"/>
    <property type="match status" value="1"/>
</dbReference>
<gene>
    <name evidence="12 19" type="primary">hisD</name>
    <name evidence="19" type="ORF">Ljor_1279</name>
</gene>
<accession>A0A0W0VAS3</accession>
<comment type="similarity">
    <text evidence="3 12 13 18">Belongs to the histidinol dehydrogenase family.</text>
</comment>
<keyword evidence="7 12" id="KW-0862">Zinc</keyword>
<feature type="binding site" evidence="12 17">
    <location>
        <position position="258"/>
    </location>
    <ligand>
        <name>Zn(2+)</name>
        <dbReference type="ChEBI" id="CHEBI:29105"/>
    </ligand>
</feature>
<dbReference type="InterPro" id="IPR012131">
    <property type="entry name" value="Hstdl_DH"/>
</dbReference>
<dbReference type="SUPFAM" id="SSF53720">
    <property type="entry name" value="ALDH-like"/>
    <property type="match status" value="1"/>
</dbReference>
<keyword evidence="5 12" id="KW-0028">Amino-acid biosynthesis</keyword>
<evidence type="ECO:0000256" key="8">
    <source>
        <dbReference type="ARBA" id="ARBA00023002"/>
    </source>
</evidence>
<feature type="binding site" evidence="12 17">
    <location>
        <position position="418"/>
    </location>
    <ligand>
        <name>Zn(2+)</name>
        <dbReference type="ChEBI" id="CHEBI:29105"/>
    </ligand>
</feature>
<sequence>MLTINNWDQLTKTEKAAKLARPINNFNFKQQVSMIIETVKCQGDAALVAFTRQFDDINLEQLRVPFQTIAKAKISLKATKALMTAIETISNYHQAMLPQTRPISTRTGITLEKLYRPINKVGLYVPGGNKTPLVSSLLMQAIPAKIAGCPIKILCTPPSSDGTIDPHLLVAARLCGIEEIYQIGGAQAIAAMAYGTESLVKVDKIFGPGNSFVTEAKNQVAADPLGAAIDMPAGPSEVMILADDEANPEFVAADLLAQAEHGMDSQVILISSSELFANCVQQALIKQMAGLSRREIIQASLEQSSIIVCRDKTRQINIVNDYAPEHLILNCKEALSYLEDITAAGTVFIGEWAAETLGDYVTGSNHVLPTNGYARNHSGLGILDFLKSITVQQITAEGITQVGEAAQTLAHIEGLDAHAQAVKLRMDFLQSELQKEVMEII</sequence>
<protein>
    <recommendedName>
        <fullName evidence="4 12">Histidinol dehydrogenase</fullName>
        <shortName evidence="12">HDH</shortName>
        <ecNumber evidence="4 12">1.1.1.23</ecNumber>
    </recommendedName>
</protein>
<evidence type="ECO:0000256" key="3">
    <source>
        <dbReference type="ARBA" id="ARBA00010178"/>
    </source>
</evidence>
<dbReference type="FunFam" id="3.40.50.1980:FF:000002">
    <property type="entry name" value="Histidinol dehydrogenase, chloroplastic"/>
    <property type="match status" value="1"/>
</dbReference>
<feature type="binding site" evidence="12 16">
    <location>
        <position position="418"/>
    </location>
    <ligand>
        <name>substrate</name>
    </ligand>
</feature>
<dbReference type="GO" id="GO:0005829">
    <property type="term" value="C:cytosol"/>
    <property type="evidence" value="ECO:0007669"/>
    <property type="project" value="TreeGrafter"/>
</dbReference>
<dbReference type="InterPro" id="IPR016161">
    <property type="entry name" value="Ald_DH/histidinol_DH"/>
</dbReference>
<comment type="catalytic activity">
    <reaction evidence="11 12">
        <text>L-histidinol + 2 NAD(+) + H2O = L-histidine + 2 NADH + 3 H(+)</text>
        <dbReference type="Rhea" id="RHEA:20641"/>
        <dbReference type="ChEBI" id="CHEBI:15377"/>
        <dbReference type="ChEBI" id="CHEBI:15378"/>
        <dbReference type="ChEBI" id="CHEBI:57540"/>
        <dbReference type="ChEBI" id="CHEBI:57595"/>
        <dbReference type="ChEBI" id="CHEBI:57699"/>
        <dbReference type="ChEBI" id="CHEBI:57945"/>
        <dbReference type="EC" id="1.1.1.23"/>
    </reaction>
</comment>
<dbReference type="AlphaFoldDB" id="A0A0W0VAS3"/>
<feature type="active site" description="Proton acceptor" evidence="12 14">
    <location>
        <position position="325"/>
    </location>
</feature>
<dbReference type="GO" id="GO:0008270">
    <property type="term" value="F:zinc ion binding"/>
    <property type="evidence" value="ECO:0007669"/>
    <property type="project" value="UniProtKB-UniRule"/>
</dbReference>
<keyword evidence="20" id="KW-1185">Reference proteome</keyword>
<comment type="function">
    <text evidence="1 12">Catalyzes the sequential NAD-dependent oxidations of L-histidinol to L-histidinaldehyde and then to L-histidine.</text>
</comment>
<evidence type="ECO:0000256" key="15">
    <source>
        <dbReference type="PIRSR" id="PIRSR000099-2"/>
    </source>
</evidence>
<feature type="binding site" evidence="12 16">
    <location>
        <position position="413"/>
    </location>
    <ligand>
        <name>substrate</name>
    </ligand>
</feature>
<evidence type="ECO:0000256" key="12">
    <source>
        <dbReference type="HAMAP-Rule" id="MF_01024"/>
    </source>
</evidence>
<dbReference type="InterPro" id="IPR022695">
    <property type="entry name" value="Histidinol_DH_monofunct"/>
</dbReference>
<evidence type="ECO:0000256" key="2">
    <source>
        <dbReference type="ARBA" id="ARBA00004940"/>
    </source>
</evidence>
<evidence type="ECO:0000256" key="1">
    <source>
        <dbReference type="ARBA" id="ARBA00003850"/>
    </source>
</evidence>
<evidence type="ECO:0000313" key="20">
    <source>
        <dbReference type="Proteomes" id="UP000055035"/>
    </source>
</evidence>
<keyword evidence="8 12" id="KW-0560">Oxidoreductase</keyword>
<evidence type="ECO:0000256" key="16">
    <source>
        <dbReference type="PIRSR" id="PIRSR000099-3"/>
    </source>
</evidence>
<dbReference type="PANTHER" id="PTHR21256">
    <property type="entry name" value="HISTIDINOL DEHYDROGENASE HDH"/>
    <property type="match status" value="1"/>
</dbReference>
<feature type="binding site" evidence="12 16">
    <location>
        <position position="261"/>
    </location>
    <ligand>
        <name>substrate</name>
    </ligand>
</feature>
<feature type="active site" description="Proton acceptor" evidence="12 14">
    <location>
        <position position="326"/>
    </location>
</feature>
<dbReference type="PIRSF" id="PIRSF000099">
    <property type="entry name" value="Histidinol_dh"/>
    <property type="match status" value="1"/>
</dbReference>
<dbReference type="InterPro" id="IPR001692">
    <property type="entry name" value="Histidinol_DH_CS"/>
</dbReference>
<feature type="binding site" evidence="12 15">
    <location>
        <position position="187"/>
    </location>
    <ligand>
        <name>NAD(+)</name>
        <dbReference type="ChEBI" id="CHEBI:57540"/>
    </ligand>
</feature>
<evidence type="ECO:0000256" key="4">
    <source>
        <dbReference type="ARBA" id="ARBA00012965"/>
    </source>
</evidence>
<comment type="pathway">
    <text evidence="2 12">Amino-acid biosynthesis; L-histidine biosynthesis; L-histidine from 5-phospho-alpha-D-ribose 1-diphosphate: step 9/9.</text>
</comment>
<feature type="binding site" evidence="12 16">
    <location>
        <position position="359"/>
    </location>
    <ligand>
        <name>substrate</name>
    </ligand>
</feature>
<dbReference type="PROSITE" id="PS00611">
    <property type="entry name" value="HISOL_DEHYDROGENASE"/>
    <property type="match status" value="1"/>
</dbReference>
<dbReference type="UniPathway" id="UPA00031">
    <property type="reaction ID" value="UER00014"/>
</dbReference>
<evidence type="ECO:0000256" key="9">
    <source>
        <dbReference type="ARBA" id="ARBA00023027"/>
    </source>
</evidence>
<dbReference type="OrthoDB" id="9805269at2"/>
<feature type="binding site" evidence="12 17">
    <location>
        <position position="359"/>
    </location>
    <ligand>
        <name>Zn(2+)</name>
        <dbReference type="ChEBI" id="CHEBI:29105"/>
    </ligand>
</feature>
<feature type="binding site" evidence="12 16">
    <location>
        <position position="236"/>
    </location>
    <ligand>
        <name>substrate</name>
    </ligand>
</feature>
<comment type="cofactor">
    <cofactor evidence="12 17">
        <name>Zn(2+)</name>
        <dbReference type="ChEBI" id="CHEBI:29105"/>
    </cofactor>
    <text evidence="12 17">Binds 1 zinc ion per subunit.</text>
</comment>
<evidence type="ECO:0000313" key="19">
    <source>
        <dbReference type="EMBL" id="KTD16973.1"/>
    </source>
</evidence>
<dbReference type="EC" id="1.1.1.23" evidence="4 12"/>
<organism evidence="19 20">
    <name type="scientific">Legionella jordanis</name>
    <dbReference type="NCBI Taxonomy" id="456"/>
    <lineage>
        <taxon>Bacteria</taxon>
        <taxon>Pseudomonadati</taxon>
        <taxon>Pseudomonadota</taxon>
        <taxon>Gammaproteobacteria</taxon>
        <taxon>Legionellales</taxon>
        <taxon>Legionellaceae</taxon>
        <taxon>Legionella</taxon>
    </lineage>
</organism>
<feature type="binding site" evidence="12 17">
    <location>
        <position position="261"/>
    </location>
    <ligand>
        <name>Zn(2+)</name>
        <dbReference type="ChEBI" id="CHEBI:29105"/>
    </ligand>
</feature>
<dbReference type="Gene3D" id="1.20.5.1300">
    <property type="match status" value="1"/>
</dbReference>
<keyword evidence="10 12" id="KW-0368">Histidine biosynthesis</keyword>
<proteinExistence type="inferred from homology"/>
<evidence type="ECO:0000256" key="17">
    <source>
        <dbReference type="PIRSR" id="PIRSR000099-4"/>
    </source>
</evidence>
<keyword evidence="6 12" id="KW-0479">Metal-binding</keyword>
<dbReference type="EMBL" id="LNYJ01000011">
    <property type="protein sequence ID" value="KTD16973.1"/>
    <property type="molecule type" value="Genomic_DNA"/>
</dbReference>
<dbReference type="PATRIC" id="fig|456.5.peg.1367"/>
<dbReference type="FunFam" id="3.40.50.1980:FF:000001">
    <property type="entry name" value="Histidinol dehydrogenase"/>
    <property type="match status" value="1"/>
</dbReference>
<dbReference type="Gene3D" id="3.40.50.1980">
    <property type="entry name" value="Nitrogenase molybdenum iron protein domain"/>
    <property type="match status" value="2"/>
</dbReference>
<dbReference type="PANTHER" id="PTHR21256:SF2">
    <property type="entry name" value="HISTIDINE BIOSYNTHESIS TRIFUNCTIONAL PROTEIN"/>
    <property type="match status" value="1"/>
</dbReference>
<dbReference type="RefSeq" id="WP_058470777.1">
    <property type="nucleotide sequence ID" value="NZ_CAAAIC010000003.1"/>
</dbReference>
<dbReference type="FunFam" id="1.20.5.1300:FF:000002">
    <property type="entry name" value="Histidinol dehydrogenase, chloroplastic"/>
    <property type="match status" value="1"/>
</dbReference>
<dbReference type="CDD" id="cd06572">
    <property type="entry name" value="Histidinol_dh"/>
    <property type="match status" value="1"/>
</dbReference>
<dbReference type="Proteomes" id="UP000055035">
    <property type="component" value="Unassembled WGS sequence"/>
</dbReference>
<dbReference type="STRING" id="456.Ljor_1279"/>
<comment type="caution">
    <text evidence="19">The sequence shown here is derived from an EMBL/GenBank/DDBJ whole genome shotgun (WGS) entry which is preliminary data.</text>
</comment>
<evidence type="ECO:0000256" key="13">
    <source>
        <dbReference type="PIRNR" id="PIRNR000099"/>
    </source>
</evidence>
<evidence type="ECO:0000256" key="18">
    <source>
        <dbReference type="RuleBase" id="RU004175"/>
    </source>
</evidence>
<name>A0A0W0VAS3_9GAMM</name>
<dbReference type="PRINTS" id="PR00083">
    <property type="entry name" value="HOLDHDRGNASE"/>
</dbReference>
<evidence type="ECO:0000256" key="14">
    <source>
        <dbReference type="PIRSR" id="PIRSR000099-1"/>
    </source>
</evidence>
<evidence type="ECO:0000256" key="5">
    <source>
        <dbReference type="ARBA" id="ARBA00022605"/>
    </source>
</evidence>
<evidence type="ECO:0000256" key="11">
    <source>
        <dbReference type="ARBA" id="ARBA00049489"/>
    </source>
</evidence>
<dbReference type="GO" id="GO:0051287">
    <property type="term" value="F:NAD binding"/>
    <property type="evidence" value="ECO:0007669"/>
    <property type="project" value="InterPro"/>
</dbReference>
<evidence type="ECO:0000256" key="6">
    <source>
        <dbReference type="ARBA" id="ARBA00022723"/>
    </source>
</evidence>
<feature type="binding site" evidence="12 15">
    <location>
        <position position="124"/>
    </location>
    <ligand>
        <name>NAD(+)</name>
        <dbReference type="ChEBI" id="CHEBI:57540"/>
    </ligand>
</feature>
<dbReference type="HAMAP" id="MF_01024">
    <property type="entry name" value="HisD"/>
    <property type="match status" value="1"/>
</dbReference>
<evidence type="ECO:0000256" key="10">
    <source>
        <dbReference type="ARBA" id="ARBA00023102"/>
    </source>
</evidence>
<dbReference type="GO" id="GO:0004399">
    <property type="term" value="F:histidinol dehydrogenase activity"/>
    <property type="evidence" value="ECO:0007669"/>
    <property type="project" value="UniProtKB-UniRule"/>
</dbReference>
<reference evidence="19 20" key="1">
    <citation type="submission" date="2015-11" db="EMBL/GenBank/DDBJ databases">
        <title>Genomic analysis of 38 Legionella species identifies large and diverse effector repertoires.</title>
        <authorList>
            <person name="Burstein D."/>
            <person name="Amaro F."/>
            <person name="Zusman T."/>
            <person name="Lifshitz Z."/>
            <person name="Cohen O."/>
            <person name="Gilbert J.A."/>
            <person name="Pupko T."/>
            <person name="Shuman H.A."/>
            <person name="Segal G."/>
        </authorList>
    </citation>
    <scope>NUCLEOTIDE SEQUENCE [LARGE SCALE GENOMIC DNA]</scope>
    <source>
        <strain evidence="19 20">BL-540</strain>
    </source>
</reference>
<feature type="binding site" evidence="12 16">
    <location>
        <position position="326"/>
    </location>
    <ligand>
        <name>substrate</name>
    </ligand>
</feature>
<keyword evidence="9 12" id="KW-0520">NAD</keyword>
<dbReference type="GO" id="GO:0000105">
    <property type="term" value="P:L-histidine biosynthetic process"/>
    <property type="evidence" value="ECO:0007669"/>
    <property type="project" value="UniProtKB-UniRule"/>
</dbReference>
<dbReference type="Pfam" id="PF00815">
    <property type="entry name" value="Histidinol_dh"/>
    <property type="match status" value="1"/>
</dbReference>
<feature type="binding site" evidence="12 16">
    <location>
        <position position="258"/>
    </location>
    <ligand>
        <name>substrate</name>
    </ligand>
</feature>
<feature type="binding site" evidence="12 15">
    <location>
        <position position="210"/>
    </location>
    <ligand>
        <name>NAD(+)</name>
        <dbReference type="ChEBI" id="CHEBI:57540"/>
    </ligand>
</feature>
<evidence type="ECO:0000256" key="7">
    <source>
        <dbReference type="ARBA" id="ARBA00022833"/>
    </source>
</evidence>